<reference evidence="3" key="1">
    <citation type="submission" date="2016-11" db="EMBL/GenBank/DDBJ databases">
        <authorList>
            <person name="Varghese N."/>
            <person name="Submissions S."/>
        </authorList>
    </citation>
    <scope>NUCLEOTIDE SEQUENCE [LARGE SCALE GENOMIC DNA]</scope>
    <source>
        <strain evidence="3">DSM 15449</strain>
    </source>
</reference>
<gene>
    <name evidence="2" type="ORF">SAMN02746098_03309</name>
</gene>
<evidence type="ECO:0000256" key="1">
    <source>
        <dbReference type="SAM" id="SignalP"/>
    </source>
</evidence>
<feature type="chain" id="PRO_5012093228" evidence="1">
    <location>
        <begin position="30"/>
        <end position="197"/>
    </location>
</feature>
<protein>
    <submittedName>
        <fullName evidence="2">Uncharacterized protein</fullName>
    </submittedName>
</protein>
<dbReference type="PROSITE" id="PS51257">
    <property type="entry name" value="PROKAR_LIPOPROTEIN"/>
    <property type="match status" value="1"/>
</dbReference>
<evidence type="ECO:0000313" key="3">
    <source>
        <dbReference type="Proteomes" id="UP000183954"/>
    </source>
</evidence>
<organism evidence="2 3">
    <name type="scientific">Desulfosporosinus lacus DSM 15449</name>
    <dbReference type="NCBI Taxonomy" id="1121420"/>
    <lineage>
        <taxon>Bacteria</taxon>
        <taxon>Bacillati</taxon>
        <taxon>Bacillota</taxon>
        <taxon>Clostridia</taxon>
        <taxon>Eubacteriales</taxon>
        <taxon>Desulfitobacteriaceae</taxon>
        <taxon>Desulfosporosinus</taxon>
    </lineage>
</organism>
<dbReference type="Proteomes" id="UP000183954">
    <property type="component" value="Unassembled WGS sequence"/>
</dbReference>
<dbReference type="EMBL" id="FQXJ01000012">
    <property type="protein sequence ID" value="SHI24121.1"/>
    <property type="molecule type" value="Genomic_DNA"/>
</dbReference>
<feature type="signal peptide" evidence="1">
    <location>
        <begin position="1"/>
        <end position="29"/>
    </location>
</feature>
<keyword evidence="3" id="KW-1185">Reference proteome</keyword>
<sequence length="197" mass="21036">MRKKWPRLFYTSMAIGLACVLGFSEQIFSATTATPSLSSFSGTAVTRLEGIDQYETASKIAGHVMSSLPLPLPGSTQPTVKVLKIQMHTVPAYNSDEMSNDLTFDMSGAQDKTQVTGFSVTVDQPCDLQLDKIDKIIPLSGGQATLVNLDDLISGTHGGNGISLKTFRAFYGDSVSIQGELKKNGSVVGNLSITIKL</sequence>
<accession>A0A1M5ZJ05</accession>
<keyword evidence="1" id="KW-0732">Signal</keyword>
<dbReference type="AlphaFoldDB" id="A0A1M5ZJ05"/>
<proteinExistence type="predicted"/>
<dbReference type="RefSeq" id="WP_200797936.1">
    <property type="nucleotide sequence ID" value="NZ_FQXJ01000012.1"/>
</dbReference>
<dbReference type="STRING" id="1121420.SAMN02746098_03309"/>
<evidence type="ECO:0000313" key="2">
    <source>
        <dbReference type="EMBL" id="SHI24121.1"/>
    </source>
</evidence>
<name>A0A1M5ZJ05_9FIRM</name>